<feature type="compositionally biased region" description="Polar residues" evidence="1">
    <location>
        <begin position="913"/>
        <end position="930"/>
    </location>
</feature>
<dbReference type="Proteomes" id="UP000223968">
    <property type="component" value="Unassembled WGS sequence"/>
</dbReference>
<comment type="caution">
    <text evidence="2">The sequence shown here is derived from an EMBL/GenBank/DDBJ whole genome shotgun (WGS) entry which is preliminary data.</text>
</comment>
<evidence type="ECO:0000256" key="1">
    <source>
        <dbReference type="SAM" id="MobiDB-lite"/>
    </source>
</evidence>
<keyword evidence="3" id="KW-1185">Reference proteome</keyword>
<name>A0A2B7XQT3_9EURO</name>
<dbReference type="STRING" id="1447875.A0A2B7XQT3"/>
<gene>
    <name evidence="2" type="ORF">AJ79_04824</name>
</gene>
<dbReference type="PANTHER" id="PTHR42345">
    <property type="entry name" value="TPR_REGION DOMAIN-CONTAINING PROTEIN"/>
    <property type="match status" value="1"/>
</dbReference>
<evidence type="ECO:0000313" key="3">
    <source>
        <dbReference type="Proteomes" id="UP000223968"/>
    </source>
</evidence>
<feature type="region of interest" description="Disordered" evidence="1">
    <location>
        <begin position="1"/>
        <end position="86"/>
    </location>
</feature>
<dbReference type="OrthoDB" id="20872at2759"/>
<dbReference type="PANTHER" id="PTHR42345:SF2">
    <property type="entry name" value="HELICASE-LIKE PROTEIN"/>
    <property type="match status" value="1"/>
</dbReference>
<protein>
    <submittedName>
        <fullName evidence="2">Uncharacterized protein</fullName>
    </submittedName>
</protein>
<accession>A0A2B7XQT3</accession>
<feature type="compositionally biased region" description="Pro residues" evidence="1">
    <location>
        <begin position="56"/>
        <end position="66"/>
    </location>
</feature>
<reference evidence="2 3" key="1">
    <citation type="submission" date="2017-10" db="EMBL/GenBank/DDBJ databases">
        <title>Comparative genomics in systemic dimorphic fungi from Ajellomycetaceae.</title>
        <authorList>
            <person name="Munoz J.F."/>
            <person name="Mcewen J.G."/>
            <person name="Clay O.K."/>
            <person name="Cuomo C.A."/>
        </authorList>
    </citation>
    <scope>NUCLEOTIDE SEQUENCE [LARGE SCALE GENOMIC DNA]</scope>
    <source>
        <strain evidence="2 3">UAMH5409</strain>
    </source>
</reference>
<feature type="region of interest" description="Disordered" evidence="1">
    <location>
        <begin position="906"/>
        <end position="943"/>
    </location>
</feature>
<organism evidence="2 3">
    <name type="scientific">Helicocarpus griseus UAMH5409</name>
    <dbReference type="NCBI Taxonomy" id="1447875"/>
    <lineage>
        <taxon>Eukaryota</taxon>
        <taxon>Fungi</taxon>
        <taxon>Dikarya</taxon>
        <taxon>Ascomycota</taxon>
        <taxon>Pezizomycotina</taxon>
        <taxon>Eurotiomycetes</taxon>
        <taxon>Eurotiomycetidae</taxon>
        <taxon>Onygenales</taxon>
        <taxon>Ajellomycetaceae</taxon>
        <taxon>Helicocarpus</taxon>
    </lineage>
</organism>
<proteinExistence type="predicted"/>
<sequence length="1020" mass="114816">MPLKSTKKSQSGKTDGESRPTLGGKRYSFSGFFGQHRSQDEDTPKGKRPSNETQNPPTPPKSPTPSSPSGNPRRLSTPAIYLPKSNVPGDVQEAYQEVQNATQALSEEELRYIFSGAPHFLLEKGRRPQWYPHIIFPWDDSSAIQSLADRKPLHHPAFTLSTLHAHIPVSPEGAGIQIYPDDLTEKQDSKRPSFDIGVFEIPNMLSSRAKEDGCIGFRHYMELPLLYTPKSMQHPIRIRPVDKHLQLISGPRGKHEAYSDFRPNVTLDRLKLVAEGPPAWKRIGVRNCSMEALVARLQSLADLQNQIMLEGKCVTLLDKGTVADAHRQLFSTFLYPPPDAINSDHPDTFRFQVSTLTQILTIRGAWIDFSLTEWRTRAGQILWELPPHQDGDCLNDAPDKSLDTSLERKWLLIQIVLSAELLFRADVAAKVGIYNRSEDVPITPRDVYLMNSLRTDMLDWGLIFSRRVFENISFHYCPQTDSEAAVKQPVKEKSKRAHPIFSIHKRKEKGSVGSPWDCVLLPRYPWQQLEALIVFAEILRWPDFEHMKYHLKEKLEFAFSKRSTKAQILGSPVTTAPLPENVRPLGSCEMYRRSHSLNLVQLHDRRCPGGSSTTYLGGWLSRTWLTGLILPGEAICDILMCTLLENDHEAVLRLGPIANLYGAFIYKSRSWWSKICVVGKILAPLSDSTLCMGWISTTVIPVDETGAPLSEGWLEIETINIIKNMRQPRINQGTKVLLDSSPLGTEGDLTTRSFSLPLDEANSGPDRATRVSYRNTILSVQRSQDPSTAARPLKATASLAFTLTLPDSRQTEVAFRINYNVAFISSYPCLPPHGCIKHCKKPCAPQSKTTYHYHHFDSTEGEDDEAEKLIQTSPRTSRYRSRLPAHPLHISSFPYSYIPIHELPSTPFPPTPGQESPEPQTPSFPSNYLQLATDRGPRKNRPQRKHTYIIDACGSEDKELFSRSWCAMVGVSAVVGRVGRTCIACCIRQARAADVPVVIRVGKWEKGEQKCSTWRGYRKA</sequence>
<evidence type="ECO:0000313" key="2">
    <source>
        <dbReference type="EMBL" id="PGH11566.1"/>
    </source>
</evidence>
<dbReference type="EMBL" id="PDNB01000071">
    <property type="protein sequence ID" value="PGH11566.1"/>
    <property type="molecule type" value="Genomic_DNA"/>
</dbReference>
<dbReference type="AlphaFoldDB" id="A0A2B7XQT3"/>